<dbReference type="Gene3D" id="1.20.1720.10">
    <property type="entry name" value="Multidrug resistance protein D"/>
    <property type="match status" value="1"/>
</dbReference>
<evidence type="ECO:0000259" key="10">
    <source>
        <dbReference type="PROSITE" id="PS50850"/>
    </source>
</evidence>
<protein>
    <submittedName>
        <fullName evidence="11">Bcr/CflA family efflux MFS transporter</fullName>
    </submittedName>
</protein>
<keyword evidence="12" id="KW-1185">Reference proteome</keyword>
<feature type="region of interest" description="Disordered" evidence="8">
    <location>
        <begin position="406"/>
        <end position="442"/>
    </location>
</feature>
<keyword evidence="7 9" id="KW-0472">Membrane</keyword>
<sequence>MSMTKTGGRTAPSRRSSIKWILMLGALAALPAITTDMYLPSLPVVAEDLDTTQAAAQFTMSGMLIGAGVGQLVIGPFSDRFGRRLPLLIGISLHVVTSLLCSLTPDIGTLIGLRVCQGFFNAAASVVAIAVIRDRFVGSDAARLLSRLMLVIGVAPLFAPTVGQAIAGVWQWRAVFYALALIGLFLVLIVWRFMPESLPREQRRPGNPHRVAGNYASLLRDRHFMALAVIPGLGLAVIMSYVVGSPFVFQDQYGLSQGQFAVVFAINGAAIVGSAQLNAALVRRAAPIRVLRVAVIVQMGCALILLAIVLTGFGGIVGLVAGLWLVLGTQGMIPANASVLALHNYGHMAGTAAAVIGALQSGVAGLVSPFVGLLGGDSVAMVCVMLAAVSLTLLVLATATPAYRKGGWRERDGMEPGATTTAGETEEREAEQVEAQGPDQRG</sequence>
<evidence type="ECO:0000256" key="4">
    <source>
        <dbReference type="ARBA" id="ARBA00022475"/>
    </source>
</evidence>
<evidence type="ECO:0000256" key="6">
    <source>
        <dbReference type="ARBA" id="ARBA00022989"/>
    </source>
</evidence>
<dbReference type="GO" id="GO:1990961">
    <property type="term" value="P:xenobiotic detoxification by transmembrane export across the plasma membrane"/>
    <property type="evidence" value="ECO:0007669"/>
    <property type="project" value="InterPro"/>
</dbReference>
<feature type="transmembrane region" description="Helical" evidence="9">
    <location>
        <begin position="260"/>
        <end position="281"/>
    </location>
</feature>
<feature type="transmembrane region" description="Helical" evidence="9">
    <location>
        <begin position="85"/>
        <end position="105"/>
    </location>
</feature>
<dbReference type="PROSITE" id="PS50850">
    <property type="entry name" value="MFS"/>
    <property type="match status" value="1"/>
</dbReference>
<feature type="transmembrane region" description="Helical" evidence="9">
    <location>
        <begin position="144"/>
        <end position="162"/>
    </location>
</feature>
<dbReference type="InterPro" id="IPR036259">
    <property type="entry name" value="MFS_trans_sf"/>
</dbReference>
<feature type="domain" description="Major facilitator superfamily (MFS) profile" evidence="10">
    <location>
        <begin position="20"/>
        <end position="405"/>
    </location>
</feature>
<feature type="transmembrane region" description="Helical" evidence="9">
    <location>
        <begin position="174"/>
        <end position="194"/>
    </location>
</feature>
<dbReference type="SUPFAM" id="SSF103473">
    <property type="entry name" value="MFS general substrate transporter"/>
    <property type="match status" value="1"/>
</dbReference>
<keyword evidence="3" id="KW-0813">Transport</keyword>
<dbReference type="PANTHER" id="PTHR23502">
    <property type="entry name" value="MAJOR FACILITATOR SUPERFAMILY"/>
    <property type="match status" value="1"/>
</dbReference>
<dbReference type="Pfam" id="PF07690">
    <property type="entry name" value="MFS_1"/>
    <property type="match status" value="1"/>
</dbReference>
<keyword evidence="4" id="KW-1003">Cell membrane</keyword>
<dbReference type="InterPro" id="IPR004812">
    <property type="entry name" value="Efflux_drug-R_Bcr/CmlA"/>
</dbReference>
<feature type="transmembrane region" description="Helical" evidence="9">
    <location>
        <begin position="349"/>
        <end position="373"/>
    </location>
</feature>
<name>A0A3A5M8N8_9MICC</name>
<evidence type="ECO:0000256" key="5">
    <source>
        <dbReference type="ARBA" id="ARBA00022692"/>
    </source>
</evidence>
<feature type="transmembrane region" description="Helical" evidence="9">
    <location>
        <begin position="54"/>
        <end position="73"/>
    </location>
</feature>
<accession>A0A3A5M8N8</accession>
<dbReference type="InterPro" id="IPR005829">
    <property type="entry name" value="Sugar_transporter_CS"/>
</dbReference>
<dbReference type="CDD" id="cd17320">
    <property type="entry name" value="MFS_MdfA_MDR_like"/>
    <property type="match status" value="1"/>
</dbReference>
<feature type="transmembrane region" description="Helical" evidence="9">
    <location>
        <begin position="111"/>
        <end position="132"/>
    </location>
</feature>
<dbReference type="EMBL" id="QZVT01000009">
    <property type="protein sequence ID" value="RJT77257.1"/>
    <property type="molecule type" value="Genomic_DNA"/>
</dbReference>
<dbReference type="AlphaFoldDB" id="A0A3A5M8N8"/>
<dbReference type="InterPro" id="IPR011701">
    <property type="entry name" value="MFS"/>
</dbReference>
<evidence type="ECO:0000256" key="9">
    <source>
        <dbReference type="SAM" id="Phobius"/>
    </source>
</evidence>
<evidence type="ECO:0000256" key="1">
    <source>
        <dbReference type="ARBA" id="ARBA00004651"/>
    </source>
</evidence>
<proteinExistence type="inferred from homology"/>
<evidence type="ECO:0000256" key="7">
    <source>
        <dbReference type="ARBA" id="ARBA00023136"/>
    </source>
</evidence>
<feature type="transmembrane region" description="Helical" evidence="9">
    <location>
        <begin position="379"/>
        <end position="399"/>
    </location>
</feature>
<dbReference type="OrthoDB" id="9814303at2"/>
<feature type="compositionally biased region" description="Low complexity" evidence="8">
    <location>
        <begin position="433"/>
        <end position="442"/>
    </location>
</feature>
<reference evidence="11 12" key="1">
    <citation type="submission" date="2018-09" db="EMBL/GenBank/DDBJ databases">
        <title>Novel species of Arthrobacter.</title>
        <authorList>
            <person name="Liu Q."/>
            <person name="Xin Y.-H."/>
        </authorList>
    </citation>
    <scope>NUCLEOTIDE SEQUENCE [LARGE SCALE GENOMIC DNA]</scope>
    <source>
        <strain evidence="11 12">Hz2</strain>
    </source>
</reference>
<comment type="caution">
    <text evidence="11">The sequence shown here is derived from an EMBL/GenBank/DDBJ whole genome shotgun (WGS) entry which is preliminary data.</text>
</comment>
<dbReference type="PROSITE" id="PS00216">
    <property type="entry name" value="SUGAR_TRANSPORT_1"/>
    <property type="match status" value="1"/>
</dbReference>
<dbReference type="GO" id="GO:0005886">
    <property type="term" value="C:plasma membrane"/>
    <property type="evidence" value="ECO:0007669"/>
    <property type="project" value="UniProtKB-SubCell"/>
</dbReference>
<feature type="transmembrane region" description="Helical" evidence="9">
    <location>
        <begin position="224"/>
        <end position="248"/>
    </location>
</feature>
<dbReference type="PANTHER" id="PTHR23502:SF132">
    <property type="entry name" value="POLYAMINE TRANSPORTER 2-RELATED"/>
    <property type="match status" value="1"/>
</dbReference>
<evidence type="ECO:0000313" key="11">
    <source>
        <dbReference type="EMBL" id="RJT77257.1"/>
    </source>
</evidence>
<comment type="subcellular location">
    <subcellularLocation>
        <location evidence="1">Cell membrane</location>
        <topology evidence="1">Multi-pass membrane protein</topology>
    </subcellularLocation>
</comment>
<dbReference type="Proteomes" id="UP000272560">
    <property type="component" value="Unassembled WGS sequence"/>
</dbReference>
<dbReference type="InterPro" id="IPR020846">
    <property type="entry name" value="MFS_dom"/>
</dbReference>
<dbReference type="NCBIfam" id="TIGR00710">
    <property type="entry name" value="efflux_Bcr_CflA"/>
    <property type="match status" value="1"/>
</dbReference>
<organism evidence="11 12">
    <name type="scientific">Arthrobacter cheniae</name>
    <dbReference type="NCBI Taxonomy" id="1258888"/>
    <lineage>
        <taxon>Bacteria</taxon>
        <taxon>Bacillati</taxon>
        <taxon>Actinomycetota</taxon>
        <taxon>Actinomycetes</taxon>
        <taxon>Micrococcales</taxon>
        <taxon>Micrococcaceae</taxon>
        <taxon>Arthrobacter</taxon>
    </lineage>
</organism>
<evidence type="ECO:0000313" key="12">
    <source>
        <dbReference type="Proteomes" id="UP000272560"/>
    </source>
</evidence>
<evidence type="ECO:0000256" key="3">
    <source>
        <dbReference type="ARBA" id="ARBA00022448"/>
    </source>
</evidence>
<evidence type="ECO:0000256" key="2">
    <source>
        <dbReference type="ARBA" id="ARBA00006236"/>
    </source>
</evidence>
<keyword evidence="6 9" id="KW-1133">Transmembrane helix</keyword>
<feature type="transmembrane region" description="Helical" evidence="9">
    <location>
        <begin position="293"/>
        <end position="317"/>
    </location>
</feature>
<gene>
    <name evidence="11" type="ORF">D6T63_15055</name>
</gene>
<evidence type="ECO:0000256" key="8">
    <source>
        <dbReference type="SAM" id="MobiDB-lite"/>
    </source>
</evidence>
<keyword evidence="5 9" id="KW-0812">Transmembrane</keyword>
<feature type="transmembrane region" description="Helical" evidence="9">
    <location>
        <begin position="20"/>
        <end position="39"/>
    </location>
</feature>
<dbReference type="GO" id="GO:0042910">
    <property type="term" value="F:xenobiotic transmembrane transporter activity"/>
    <property type="evidence" value="ECO:0007669"/>
    <property type="project" value="InterPro"/>
</dbReference>
<comment type="similarity">
    <text evidence="2">Belongs to the major facilitator superfamily. Bcr/CmlA family.</text>
</comment>